<comment type="caution">
    <text evidence="1">The sequence shown here is derived from an EMBL/GenBank/DDBJ whole genome shotgun (WGS) entry which is preliminary data.</text>
</comment>
<dbReference type="AlphaFoldDB" id="A0A645I587"/>
<organism evidence="1">
    <name type="scientific">bioreactor metagenome</name>
    <dbReference type="NCBI Taxonomy" id="1076179"/>
    <lineage>
        <taxon>unclassified sequences</taxon>
        <taxon>metagenomes</taxon>
        <taxon>ecological metagenomes</taxon>
    </lineage>
</organism>
<protein>
    <submittedName>
        <fullName evidence="1">Uncharacterized protein</fullName>
    </submittedName>
</protein>
<reference evidence="1" key="1">
    <citation type="submission" date="2019-08" db="EMBL/GenBank/DDBJ databases">
        <authorList>
            <person name="Kucharzyk K."/>
            <person name="Murdoch R.W."/>
            <person name="Higgins S."/>
            <person name="Loffler F."/>
        </authorList>
    </citation>
    <scope>NUCLEOTIDE SEQUENCE</scope>
</reference>
<proteinExistence type="predicted"/>
<dbReference type="EMBL" id="VSSQ01100499">
    <property type="protein sequence ID" value="MPN42633.1"/>
    <property type="molecule type" value="Genomic_DNA"/>
</dbReference>
<gene>
    <name evidence="1" type="ORF">SDC9_190190</name>
</gene>
<evidence type="ECO:0000313" key="1">
    <source>
        <dbReference type="EMBL" id="MPN42633.1"/>
    </source>
</evidence>
<accession>A0A645I587</accession>
<name>A0A645I587_9ZZZZ</name>
<dbReference type="AntiFam" id="ANF00156">
    <property type="entry name" value="Shadow ORF (opposite yahK)"/>
</dbReference>
<sequence>MAVCTGAAGPDGGQRNDIVADLEVFDVAAFVRDDPYIFMAHDDGRVVRKFVLHDMDIRAADAAGQNAYFQLILAGGGFGHVHEFYRIHAGAFFVLDQAFIKPHPYF</sequence>